<dbReference type="AlphaFoldDB" id="A0A816GC75"/>
<dbReference type="Proteomes" id="UP000681722">
    <property type="component" value="Unassembled WGS sequence"/>
</dbReference>
<organism evidence="1 3">
    <name type="scientific">Didymodactylos carnosus</name>
    <dbReference type="NCBI Taxonomy" id="1234261"/>
    <lineage>
        <taxon>Eukaryota</taxon>
        <taxon>Metazoa</taxon>
        <taxon>Spiralia</taxon>
        <taxon>Gnathifera</taxon>
        <taxon>Rotifera</taxon>
        <taxon>Eurotatoria</taxon>
        <taxon>Bdelloidea</taxon>
        <taxon>Philodinida</taxon>
        <taxon>Philodinidae</taxon>
        <taxon>Didymodactylos</taxon>
    </lineage>
</organism>
<protein>
    <submittedName>
        <fullName evidence="1">Uncharacterized protein</fullName>
    </submittedName>
</protein>
<gene>
    <name evidence="1" type="ORF">GPM918_LOCUS46390</name>
    <name evidence="2" type="ORF">SRO942_LOCUS50485</name>
</gene>
<reference evidence="1" key="1">
    <citation type="submission" date="2021-02" db="EMBL/GenBank/DDBJ databases">
        <authorList>
            <person name="Nowell W R."/>
        </authorList>
    </citation>
    <scope>NUCLEOTIDE SEQUENCE</scope>
</reference>
<evidence type="ECO:0000313" key="2">
    <source>
        <dbReference type="EMBL" id="CAF4654280.1"/>
    </source>
</evidence>
<dbReference type="Proteomes" id="UP000663829">
    <property type="component" value="Unassembled WGS sequence"/>
</dbReference>
<evidence type="ECO:0000313" key="3">
    <source>
        <dbReference type="Proteomes" id="UP000663829"/>
    </source>
</evidence>
<accession>A0A816GC75</accession>
<sequence length="69" mass="8072">QVAFGYRLASIYDMDTYTALDVLLTTLFDDDISIFHKQFIEMPNTLCSSIHHDWHNYIERVLIVTFEGS</sequence>
<feature type="non-terminal residue" evidence="1">
    <location>
        <position position="1"/>
    </location>
</feature>
<proteinExistence type="predicted"/>
<name>A0A816GC75_9BILA</name>
<evidence type="ECO:0000313" key="1">
    <source>
        <dbReference type="EMBL" id="CAF1673332.1"/>
    </source>
</evidence>
<dbReference type="EMBL" id="CAJNOQ010062148">
    <property type="protein sequence ID" value="CAF1673332.1"/>
    <property type="molecule type" value="Genomic_DNA"/>
</dbReference>
<dbReference type="EMBL" id="CAJOBC010143690">
    <property type="protein sequence ID" value="CAF4654280.1"/>
    <property type="molecule type" value="Genomic_DNA"/>
</dbReference>
<comment type="caution">
    <text evidence="1">The sequence shown here is derived from an EMBL/GenBank/DDBJ whole genome shotgun (WGS) entry which is preliminary data.</text>
</comment>
<dbReference type="Gene3D" id="3.30.830.10">
    <property type="entry name" value="Metalloenzyme, LuxS/M16 peptidase-like"/>
    <property type="match status" value="1"/>
</dbReference>
<keyword evidence="3" id="KW-1185">Reference proteome</keyword>